<gene>
    <name evidence="1" type="ORF">BV22DRAFT_1124849</name>
</gene>
<evidence type="ECO:0000313" key="2">
    <source>
        <dbReference type="Proteomes" id="UP000790709"/>
    </source>
</evidence>
<sequence>MAPSPHAAESDIPPKDQWGSSDDQVLDTMGPVTDSGLPNAPLPSEEFGSGQPEVPDHPSVDGSNLDAKNDSAHEKPVKPNKVYVGGLPDHTRQEDLQSCFGKIGKIVNIELKVGYGFVEFDTREAAEESVAKYHEGFFMGNKIRVELSHNRGRTAKHSSDPGACFKCGQVGHWARECPNHTAQAHHRSGPSSGAPLIDRIHPPRDYPLPPPPPRDYPPYRDDFGPAGRYPPSRDRYGFDYPPPPPPPGRDYRRPLTPPRDFRDYHVGPPMRSSRDYDDFRMRGPPPPLPPSRYDRPAFYPPERDMAGYPPRGYPPPSPRDYYDRYDRRAPPLDDRYPPYPPVVRPRTPPSHRPPRVRDDYDRPPRDFGPPPESRGRPLTPPPHYANYPPRRSSVEPPGSRYRRPSLSPPRSSVPYDSANYSGPSNYTGNGYSSSSGGPPRGGGRDYPPRNGRDAPEAGGSYRRP</sequence>
<protein>
    <submittedName>
        <fullName evidence="1">Uncharacterized protein</fullName>
    </submittedName>
</protein>
<organism evidence="1 2">
    <name type="scientific">Leucogyrophana mollusca</name>
    <dbReference type="NCBI Taxonomy" id="85980"/>
    <lineage>
        <taxon>Eukaryota</taxon>
        <taxon>Fungi</taxon>
        <taxon>Dikarya</taxon>
        <taxon>Basidiomycota</taxon>
        <taxon>Agaricomycotina</taxon>
        <taxon>Agaricomycetes</taxon>
        <taxon>Agaricomycetidae</taxon>
        <taxon>Boletales</taxon>
        <taxon>Boletales incertae sedis</taxon>
        <taxon>Leucogyrophana</taxon>
    </lineage>
</organism>
<name>A0ACB8BY31_9AGAM</name>
<keyword evidence="2" id="KW-1185">Reference proteome</keyword>
<dbReference type="Proteomes" id="UP000790709">
    <property type="component" value="Unassembled WGS sequence"/>
</dbReference>
<proteinExistence type="predicted"/>
<dbReference type="EMBL" id="MU266331">
    <property type="protein sequence ID" value="KAH7930579.1"/>
    <property type="molecule type" value="Genomic_DNA"/>
</dbReference>
<accession>A0ACB8BY31</accession>
<evidence type="ECO:0000313" key="1">
    <source>
        <dbReference type="EMBL" id="KAH7930579.1"/>
    </source>
</evidence>
<comment type="caution">
    <text evidence="1">The sequence shown here is derived from an EMBL/GenBank/DDBJ whole genome shotgun (WGS) entry which is preliminary data.</text>
</comment>
<reference evidence="1" key="1">
    <citation type="journal article" date="2021" name="New Phytol.">
        <title>Evolutionary innovations through gain and loss of genes in the ectomycorrhizal Boletales.</title>
        <authorList>
            <person name="Wu G."/>
            <person name="Miyauchi S."/>
            <person name="Morin E."/>
            <person name="Kuo A."/>
            <person name="Drula E."/>
            <person name="Varga T."/>
            <person name="Kohler A."/>
            <person name="Feng B."/>
            <person name="Cao Y."/>
            <person name="Lipzen A."/>
            <person name="Daum C."/>
            <person name="Hundley H."/>
            <person name="Pangilinan J."/>
            <person name="Johnson J."/>
            <person name="Barry K."/>
            <person name="LaButti K."/>
            <person name="Ng V."/>
            <person name="Ahrendt S."/>
            <person name="Min B."/>
            <person name="Choi I.G."/>
            <person name="Park H."/>
            <person name="Plett J.M."/>
            <person name="Magnuson J."/>
            <person name="Spatafora J.W."/>
            <person name="Nagy L.G."/>
            <person name="Henrissat B."/>
            <person name="Grigoriev I.V."/>
            <person name="Yang Z.L."/>
            <person name="Xu J."/>
            <person name="Martin F.M."/>
        </authorList>
    </citation>
    <scope>NUCLEOTIDE SEQUENCE</scope>
    <source>
        <strain evidence="1">KUC20120723A-06</strain>
    </source>
</reference>